<name>A0A5N8W679_9ACTN</name>
<dbReference type="Pfam" id="PF14339">
    <property type="entry name" value="DUF4394"/>
    <property type="match status" value="1"/>
</dbReference>
<evidence type="ECO:0000313" key="2">
    <source>
        <dbReference type="EMBL" id="MPY41814.1"/>
    </source>
</evidence>
<proteinExistence type="predicted"/>
<dbReference type="InterPro" id="IPR025507">
    <property type="entry name" value="DUF4394"/>
</dbReference>
<dbReference type="Proteomes" id="UP000326979">
    <property type="component" value="Unassembled WGS sequence"/>
</dbReference>
<comment type="caution">
    <text evidence="2">The sequence shown here is derived from an EMBL/GenBank/DDBJ whole genome shotgun (WGS) entry which is preliminary data.</text>
</comment>
<dbReference type="EMBL" id="VJZE01000116">
    <property type="protein sequence ID" value="MPY41814.1"/>
    <property type="molecule type" value="Genomic_DNA"/>
</dbReference>
<accession>A0A5N8W679</accession>
<dbReference type="AlphaFoldDB" id="A0A5N8W679"/>
<gene>
    <name evidence="2" type="ORF">FNH04_18460</name>
</gene>
<dbReference type="OrthoDB" id="531718at2"/>
<evidence type="ECO:0000313" key="3">
    <source>
        <dbReference type="Proteomes" id="UP000326979"/>
    </source>
</evidence>
<feature type="domain" description="DUF4394" evidence="1">
    <location>
        <begin position="28"/>
        <end position="257"/>
    </location>
</feature>
<organism evidence="2 3">
    <name type="scientific">Streptomyces phyllanthi</name>
    <dbReference type="NCBI Taxonomy" id="1803180"/>
    <lineage>
        <taxon>Bacteria</taxon>
        <taxon>Bacillati</taxon>
        <taxon>Actinomycetota</taxon>
        <taxon>Actinomycetes</taxon>
        <taxon>Kitasatosporales</taxon>
        <taxon>Streptomycetaceae</taxon>
        <taxon>Streptomyces</taxon>
    </lineage>
</organism>
<sequence>MVGATPGTSYAATPSLRAFAISADGTRMATFTTDRPDNLDWFRIITGLQGDTTVKGIDFRVQNGLMYAVGNAGGIYTVQTPPQVPEPTLTKVSQLSVPLQGTNIGVDFNPAADRLRIVSDTGQNLSHNLANSQTTTQTPLTTDGASTHGVSAVAYTNNDLNGATNTTLFAVGTNTDQLLIQSPPANGLLVPVGSLGADAPPNSGLDIFSDLSAGKTISVTGFATFPASNNTASFNMVNLFTGELTYIGTFPFSISDVAVALDPNP</sequence>
<dbReference type="SUPFAM" id="SSF101908">
    <property type="entry name" value="Putative isomerase YbhE"/>
    <property type="match status" value="1"/>
</dbReference>
<reference evidence="2 3" key="1">
    <citation type="submission" date="2019-07" db="EMBL/GenBank/DDBJ databases">
        <title>New species of Amycolatopsis and Streptomyces.</title>
        <authorList>
            <person name="Duangmal K."/>
            <person name="Teo W.F.A."/>
            <person name="Lipun K."/>
        </authorList>
    </citation>
    <scope>NUCLEOTIDE SEQUENCE [LARGE SCALE GENOMIC DNA]</scope>
    <source>
        <strain evidence="2 3">TISTR 2346</strain>
    </source>
</reference>
<keyword evidence="3" id="KW-1185">Reference proteome</keyword>
<evidence type="ECO:0000259" key="1">
    <source>
        <dbReference type="Pfam" id="PF14339"/>
    </source>
</evidence>
<protein>
    <submittedName>
        <fullName evidence="2">DUF4394 domain-containing protein</fullName>
    </submittedName>
</protein>